<feature type="compositionally biased region" description="Basic residues" evidence="1">
    <location>
        <begin position="77"/>
        <end position="89"/>
    </location>
</feature>
<feature type="region of interest" description="Disordered" evidence="1">
    <location>
        <begin position="423"/>
        <end position="482"/>
    </location>
</feature>
<dbReference type="AlphaFoldDB" id="A0A2U3EKX9"/>
<accession>A0A2U3EKX9</accession>
<sequence>MADASRARPRRLGRRLRRVASSGGASLRTGIVRARSTSRAALDEAVGALRPVAAGMAARRGCWSGGDGEGGMGPRLQQRKQHHPHHQRGGVKQAEAVAVAVRTGEEEEGREEGVVPERETLASRVTKDMISWPLETPGRDSATTTTNTTDGGDAIQKKKRHGFVRRKEDTHKEVGSPPPSPPPTPRPLPTPPRTPVPQQQQQRRQQQDGVGSVPAWRDQGPEKGGDVEEDGVLSSSSLLLSVMMAKVQNPRRKPLPLRLSIALPPRLRSSITTTISVSPCSSPSSSSSSPSSSRSSPSSPSPSSATPSPPSPPPSTSSSVRASSFPLPPQQSARRNSAPGKRPRGRGQCGAAAGEAAAAAAGAKGGKAGKGRQGGKLSPRPDSTTLPRSPSSCRHSFPPRTSSLDPERFYALLQRHRRLQYPSHYGSPLANTEAASTAPGVHPDDGGVDGEDKKRTAVVGAVQSQSQAQTQSQSQSQKEKQTQTQTHYWLSVEDVLAGLPGRHHLPAGHWDGMLELAHAVRVVDARNSGYDWVQLVTGWCEDEGEQGAGLAR</sequence>
<dbReference type="Proteomes" id="UP000245956">
    <property type="component" value="Unassembled WGS sequence"/>
</dbReference>
<feature type="compositionally biased region" description="Basic and acidic residues" evidence="1">
    <location>
        <begin position="442"/>
        <end position="455"/>
    </location>
</feature>
<feature type="region of interest" description="Disordered" evidence="1">
    <location>
        <begin position="1"/>
        <end position="30"/>
    </location>
</feature>
<organism evidence="2 3">
    <name type="scientific">Purpureocillium lilacinum</name>
    <name type="common">Paecilomyces lilacinus</name>
    <dbReference type="NCBI Taxonomy" id="33203"/>
    <lineage>
        <taxon>Eukaryota</taxon>
        <taxon>Fungi</taxon>
        <taxon>Dikarya</taxon>
        <taxon>Ascomycota</taxon>
        <taxon>Pezizomycotina</taxon>
        <taxon>Sordariomycetes</taxon>
        <taxon>Hypocreomycetidae</taxon>
        <taxon>Hypocreales</taxon>
        <taxon>Ophiocordycipitaceae</taxon>
        <taxon>Purpureocillium</taxon>
    </lineage>
</organism>
<feature type="compositionally biased region" description="Low complexity" evidence="1">
    <location>
        <begin position="269"/>
        <end position="306"/>
    </location>
</feature>
<feature type="compositionally biased region" description="Gly residues" evidence="1">
    <location>
        <begin position="363"/>
        <end position="374"/>
    </location>
</feature>
<dbReference type="EMBL" id="LCWV01000002">
    <property type="protein sequence ID" value="PWI75100.1"/>
    <property type="molecule type" value="Genomic_DNA"/>
</dbReference>
<feature type="region of interest" description="Disordered" evidence="1">
    <location>
        <begin position="65"/>
        <end position="95"/>
    </location>
</feature>
<feature type="region of interest" description="Disordered" evidence="1">
    <location>
        <begin position="247"/>
        <end position="405"/>
    </location>
</feature>
<evidence type="ECO:0000313" key="3">
    <source>
        <dbReference type="Proteomes" id="UP000245956"/>
    </source>
</evidence>
<feature type="compositionally biased region" description="Polar residues" evidence="1">
    <location>
        <begin position="381"/>
        <end position="404"/>
    </location>
</feature>
<gene>
    <name evidence="2" type="ORF">PCL_05758</name>
</gene>
<protein>
    <submittedName>
        <fullName evidence="2">Uncharacterized protein</fullName>
    </submittedName>
</protein>
<proteinExistence type="predicted"/>
<reference evidence="2 3" key="1">
    <citation type="journal article" date="2016" name="Front. Microbiol.">
        <title>Genome and transcriptome sequences reveal the specific parasitism of the nematophagous Purpureocillium lilacinum 36-1.</title>
        <authorList>
            <person name="Xie J."/>
            <person name="Li S."/>
            <person name="Mo C."/>
            <person name="Xiao X."/>
            <person name="Peng D."/>
            <person name="Wang G."/>
            <person name="Xiao Y."/>
        </authorList>
    </citation>
    <scope>NUCLEOTIDE SEQUENCE [LARGE SCALE GENOMIC DNA]</scope>
    <source>
        <strain evidence="2 3">36-1</strain>
    </source>
</reference>
<feature type="compositionally biased region" description="Low complexity" evidence="1">
    <location>
        <begin position="349"/>
        <end position="362"/>
    </location>
</feature>
<feature type="compositionally biased region" description="Basic and acidic residues" evidence="1">
    <location>
        <begin position="165"/>
        <end position="174"/>
    </location>
</feature>
<feature type="compositionally biased region" description="Low complexity" evidence="1">
    <location>
        <begin position="463"/>
        <end position="482"/>
    </location>
</feature>
<comment type="caution">
    <text evidence="2">The sequence shown here is derived from an EMBL/GenBank/DDBJ whole genome shotgun (WGS) entry which is preliminary data.</text>
</comment>
<evidence type="ECO:0000256" key="1">
    <source>
        <dbReference type="SAM" id="MobiDB-lite"/>
    </source>
</evidence>
<name>A0A2U3EKX9_PURLI</name>
<feature type="region of interest" description="Disordered" evidence="1">
    <location>
        <begin position="124"/>
        <end position="233"/>
    </location>
</feature>
<feature type="compositionally biased region" description="Basic residues" evidence="1">
    <location>
        <begin position="7"/>
        <end position="18"/>
    </location>
</feature>
<evidence type="ECO:0000313" key="2">
    <source>
        <dbReference type="EMBL" id="PWI75100.1"/>
    </source>
</evidence>
<feature type="compositionally biased region" description="Pro residues" evidence="1">
    <location>
        <begin position="176"/>
        <end position="195"/>
    </location>
</feature>